<dbReference type="GO" id="GO:0015562">
    <property type="term" value="F:efflux transmembrane transporter activity"/>
    <property type="evidence" value="ECO:0007669"/>
    <property type="project" value="TreeGrafter"/>
</dbReference>
<dbReference type="OrthoDB" id="9785187at2"/>
<dbReference type="Proteomes" id="UP000032430">
    <property type="component" value="Chromosome I"/>
</dbReference>
<dbReference type="Gene3D" id="2.40.30.170">
    <property type="match status" value="1"/>
</dbReference>
<dbReference type="HOGENOM" id="CLU_018816_6_4_6"/>
<gene>
    <name evidence="2" type="ORF">LFA_3680</name>
</gene>
<dbReference type="SUPFAM" id="SSF111369">
    <property type="entry name" value="HlyD-like secretion proteins"/>
    <property type="match status" value="1"/>
</dbReference>
<evidence type="ECO:0000313" key="3">
    <source>
        <dbReference type="Proteomes" id="UP000032430"/>
    </source>
</evidence>
<dbReference type="EMBL" id="LN614827">
    <property type="protein sequence ID" value="CEG59005.1"/>
    <property type="molecule type" value="Genomic_DNA"/>
</dbReference>
<evidence type="ECO:0000313" key="2">
    <source>
        <dbReference type="EMBL" id="CEG59005.1"/>
    </source>
</evidence>
<organism evidence="2 3">
    <name type="scientific">Legionella fallonii LLAP-10</name>
    <dbReference type="NCBI Taxonomy" id="1212491"/>
    <lineage>
        <taxon>Bacteria</taxon>
        <taxon>Pseudomonadati</taxon>
        <taxon>Pseudomonadota</taxon>
        <taxon>Gammaproteobacteria</taxon>
        <taxon>Legionellales</taxon>
        <taxon>Legionellaceae</taxon>
        <taxon>Legionella</taxon>
    </lineage>
</organism>
<evidence type="ECO:0000259" key="1">
    <source>
        <dbReference type="Pfam" id="PF25973"/>
    </source>
</evidence>
<dbReference type="STRING" id="1212491.LFA_3680"/>
<dbReference type="InterPro" id="IPR058647">
    <property type="entry name" value="BSH_CzcB-like"/>
</dbReference>
<dbReference type="PANTHER" id="PTHR30469">
    <property type="entry name" value="MULTIDRUG RESISTANCE PROTEIN MDTA"/>
    <property type="match status" value="1"/>
</dbReference>
<reference evidence="3" key="1">
    <citation type="submission" date="2014-09" db="EMBL/GenBank/DDBJ databases">
        <authorList>
            <person name="Gomez-Valero L."/>
        </authorList>
    </citation>
    <scope>NUCLEOTIDE SEQUENCE [LARGE SCALE GENOMIC DNA]</scope>
    <source>
        <strain evidence="3">ATCC700992</strain>
    </source>
</reference>
<dbReference type="RefSeq" id="WP_045097209.1">
    <property type="nucleotide sequence ID" value="NZ_LN614827.1"/>
</dbReference>
<dbReference type="Gene3D" id="2.40.50.100">
    <property type="match status" value="1"/>
</dbReference>
<dbReference type="AlphaFoldDB" id="A0A098GAF6"/>
<sequence length="297" mass="33264">MRKKIISYSLLLLLGIGISFFLLLSSKMPTSQKLTTSVIDDEEIVASAIVDSVNDVTRVPTLQSGVVKKINVTVGQMVKKGQTLIVLDDTTAKHGLLVSKIALKQAKNNVAIQEKTLRHSRDQLKLLKSIDRRAVSQAEIKEKIHEVEMSLIQLEQLQHNLDVAGANLKNAELTLSQFNVTAPKDGVVLQINVHVDEFAVGTQQVVFLGDAKKVMVRVSIDERDALNFNSKTRAYLKSNDHEQLKIPLKFIQLDRYIVTQERLNARVQEALYSFNRDDYPNLAAGQQFDAHILIKKS</sequence>
<dbReference type="Pfam" id="PF25973">
    <property type="entry name" value="BSH_CzcB"/>
    <property type="match status" value="1"/>
</dbReference>
<feature type="domain" description="CzcB-like barrel-sandwich hybrid" evidence="1">
    <location>
        <begin position="63"/>
        <end position="203"/>
    </location>
</feature>
<dbReference type="KEGG" id="lfa:LFA_3680"/>
<dbReference type="Gene3D" id="1.10.287.470">
    <property type="entry name" value="Helix hairpin bin"/>
    <property type="match status" value="1"/>
</dbReference>
<protein>
    <submittedName>
        <fullName evidence="2">Secretion protein HlyD</fullName>
    </submittedName>
</protein>
<dbReference type="PANTHER" id="PTHR30469:SF33">
    <property type="entry name" value="SLR1207 PROTEIN"/>
    <property type="match status" value="1"/>
</dbReference>
<accession>A0A098GAF6</accession>
<proteinExistence type="predicted"/>
<keyword evidence="3" id="KW-1185">Reference proteome</keyword>
<dbReference type="GO" id="GO:1990281">
    <property type="term" value="C:efflux pump complex"/>
    <property type="evidence" value="ECO:0007669"/>
    <property type="project" value="TreeGrafter"/>
</dbReference>
<name>A0A098GAF6_9GAMM</name>